<dbReference type="HOGENOM" id="CLU_031618_3_0_5"/>
<protein>
    <submittedName>
        <fullName evidence="4">3-mercaptopyruvate sulfurtransferase (Rhodanese-like protein protein)</fullName>
        <ecNumber evidence="4">2.8.1.2</ecNumber>
    </submittedName>
</protein>
<dbReference type="Gene3D" id="3.40.250.10">
    <property type="entry name" value="Rhodanese-like domain"/>
    <property type="match status" value="2"/>
</dbReference>
<dbReference type="EMBL" id="CP002020">
    <property type="protein sequence ID" value="AEM42739.1"/>
    <property type="molecule type" value="Genomic_DNA"/>
</dbReference>
<dbReference type="PATRIC" id="fig|759362.5.peg.3015"/>
<evidence type="ECO:0000313" key="4">
    <source>
        <dbReference type="EMBL" id="AEM42739.1"/>
    </source>
</evidence>
<gene>
    <name evidence="4" type="primary">sseA</name>
    <name evidence="4" type="ordered locus">KVU_PB0061</name>
</gene>
<dbReference type="InterPro" id="IPR045078">
    <property type="entry name" value="TST/MPST-like"/>
</dbReference>
<dbReference type="OrthoDB" id="9781034at2"/>
<dbReference type="PROSITE" id="PS50206">
    <property type="entry name" value="RHODANESE_3"/>
    <property type="match status" value="2"/>
</dbReference>
<dbReference type="InterPro" id="IPR036873">
    <property type="entry name" value="Rhodanese-like_dom_sf"/>
</dbReference>
<dbReference type="AlphaFoldDB" id="F9YBI7"/>
<keyword evidence="5" id="KW-1185">Reference proteome</keyword>
<sequence length="282" mass="29899">MDCTMTDPLISPEKLAISLHDVVLLDATYFMPSDPVAARAAYDALRLPGARYFEIDKVADHSSDLPHMMPDAVTFGAAMAALGIDGSKPVVVYDRSVNHFSAPRVWFTLTAYGVPDVRVLDGGLLYWQKLGLPLEEGAPTNTATVPVKDWVLDTRRVLSGTEMAEVVAAGTRPIIDARGAPRFQGTAPEPRAGLTSGHMPGATNVPFDQLTDTTTGQFASVDQLETLFAEKSGTDTVLTCGSGMTAATLTLGLARIGQTGTIYDGSWTQWGRGTLGPIVTGA</sequence>
<geneLocation type="plasmid" evidence="5">
    <name>pKVU_200</name>
</geneLocation>
<dbReference type="KEGG" id="kvl:KVU_PB0061"/>
<evidence type="ECO:0000256" key="1">
    <source>
        <dbReference type="ARBA" id="ARBA00022679"/>
    </source>
</evidence>
<dbReference type="SMART" id="SM00450">
    <property type="entry name" value="RHOD"/>
    <property type="match status" value="2"/>
</dbReference>
<feature type="domain" description="Rhodanese" evidence="3">
    <location>
        <begin position="18"/>
        <end position="136"/>
    </location>
</feature>
<proteinExistence type="predicted"/>
<dbReference type="CDD" id="cd01449">
    <property type="entry name" value="TST_Repeat_2"/>
    <property type="match status" value="1"/>
</dbReference>
<dbReference type="InterPro" id="IPR001763">
    <property type="entry name" value="Rhodanese-like_dom"/>
</dbReference>
<dbReference type="EC" id="2.8.1.2" evidence="4"/>
<keyword evidence="1 4" id="KW-0808">Transferase</keyword>
<evidence type="ECO:0000256" key="2">
    <source>
        <dbReference type="ARBA" id="ARBA00022737"/>
    </source>
</evidence>
<accession>F9YBI7</accession>
<dbReference type="GO" id="GO:0004792">
    <property type="term" value="F:thiosulfate-cyanide sulfurtransferase activity"/>
    <property type="evidence" value="ECO:0007669"/>
    <property type="project" value="TreeGrafter"/>
</dbReference>
<dbReference type="CDD" id="cd01448">
    <property type="entry name" value="TST_Repeat_1"/>
    <property type="match status" value="1"/>
</dbReference>
<keyword evidence="2" id="KW-0677">Repeat</keyword>
<feature type="domain" description="Rhodanese" evidence="3">
    <location>
        <begin position="168"/>
        <end position="279"/>
    </location>
</feature>
<keyword evidence="4" id="KW-0670">Pyruvate</keyword>
<dbReference type="PANTHER" id="PTHR11364:SF27">
    <property type="entry name" value="SULFURTRANSFERASE"/>
    <property type="match status" value="1"/>
</dbReference>
<dbReference type="SUPFAM" id="SSF52821">
    <property type="entry name" value="Rhodanese/Cell cycle control phosphatase"/>
    <property type="match status" value="2"/>
</dbReference>
<name>F9YBI7_KETVW</name>
<dbReference type="Proteomes" id="UP000000692">
    <property type="component" value="Plasmid 2"/>
</dbReference>
<dbReference type="PANTHER" id="PTHR11364">
    <property type="entry name" value="THIOSULFATE SULFERTANSFERASE"/>
    <property type="match status" value="1"/>
</dbReference>
<evidence type="ECO:0000313" key="5">
    <source>
        <dbReference type="Proteomes" id="UP000000692"/>
    </source>
</evidence>
<dbReference type="Pfam" id="PF00581">
    <property type="entry name" value="Rhodanese"/>
    <property type="match status" value="2"/>
</dbReference>
<evidence type="ECO:0000259" key="3">
    <source>
        <dbReference type="PROSITE" id="PS50206"/>
    </source>
</evidence>
<organism evidence="4 5">
    <name type="scientific">Ketogulonicigenium vulgare (strain WSH-001)</name>
    <dbReference type="NCBI Taxonomy" id="759362"/>
    <lineage>
        <taxon>Bacteria</taxon>
        <taxon>Pseudomonadati</taxon>
        <taxon>Pseudomonadota</taxon>
        <taxon>Alphaproteobacteria</taxon>
        <taxon>Rhodobacterales</taxon>
        <taxon>Roseobacteraceae</taxon>
        <taxon>Ketogulonicigenium</taxon>
    </lineage>
</organism>
<dbReference type="GO" id="GO:0016784">
    <property type="term" value="F:3-mercaptopyruvate sulfurtransferase activity"/>
    <property type="evidence" value="ECO:0007669"/>
    <property type="project" value="UniProtKB-EC"/>
</dbReference>
<keyword evidence="4" id="KW-0614">Plasmid</keyword>
<reference evidence="4 5" key="1">
    <citation type="journal article" date="2011" name="J. Bacteriol.">
        <title>Complete genome sequence of the industrial strain Ketogulonicigenium vulgare WSH-001.</title>
        <authorList>
            <person name="Liu L."/>
            <person name="Li Y."/>
            <person name="Zhang J."/>
            <person name="Zhou Z."/>
            <person name="Liu J."/>
            <person name="Li X."/>
            <person name="Zhou J."/>
            <person name="Du G."/>
            <person name="Wang L."/>
            <person name="Chen J."/>
        </authorList>
    </citation>
    <scope>NUCLEOTIDE SEQUENCE [LARGE SCALE GENOMIC DNA]</scope>
    <source>
        <strain evidence="4 5">WSH-001</strain>
        <plasmid evidence="5">pKVU_200</plasmid>
    </source>
</reference>